<gene>
    <name evidence="4" type="ORF">GCM10008957_25160</name>
</gene>
<evidence type="ECO:0008006" key="6">
    <source>
        <dbReference type="Google" id="ProtNLM"/>
    </source>
</evidence>
<protein>
    <recommendedName>
        <fullName evidence="6">Phage tail tape measure protein</fullName>
    </recommendedName>
</protein>
<evidence type="ECO:0000256" key="2">
    <source>
        <dbReference type="SAM" id="MobiDB-lite"/>
    </source>
</evidence>
<dbReference type="Proteomes" id="UP000603865">
    <property type="component" value="Unassembled WGS sequence"/>
</dbReference>
<feature type="compositionally biased region" description="Polar residues" evidence="2">
    <location>
        <begin position="2387"/>
        <end position="2401"/>
    </location>
</feature>
<sequence>MAEVRDIALLDISNPIANLLKLEAEYKTTGSRLGSKVRLTLDTTQPDAALRSLEARVNALTTKARTVPVNTGTGAGVAPKLDTASITALETQIKGVAARLQNTLSLTVKLRLKGSSPLSELAANIGRAIRALEDLNVALAAGNKITTTYKVQAQAVDTTVLALARSIKQLALEQKNGLIDGAELTAQMGALRARVVELSASTTLGSRDALVLGQSYRTASAALGETAQKASPLAESIELIRVKVSALRAGYQSGMIAEQDFTTRMTALIAEGKALNVTLETDAVAFRNLALALRPGEAALQALSGQMSRLGLASQVGLAFGKSSQLISGFGNSLALIPGPLGLVAAYAQTATSALQGLTAAEIAAAAPAVALGVAIVGLVAAMSFGLHDAASFQQAMTQVAAIGGLSGAEIDKLGKHFLELSTIVPVTAEDITEFARQAETLGIHGAEGLQNYVDVMSDLKLIIRDVRGGAKGMEETGQEIVKFLRSVDSKDINADLLTTANVLVDLKTKFGAAIPNVIGLATYFSSGAKAAKATNEEILALSAALVSVGARPQSAGSSLARLFVNIQGAVNGNEKSARAWSAALDLNIDQFKKMGKESPSEVIKLFSERLAEAAAKGIPLSSIYATLGIKGQQYVRTVNELALAHDRLGEAFKTANDGAKDTTALQRRAQAATQDFNDQVKILKDTLFKVGVEIGSNLLPAATGIIKFFINAAKESENLVKYAPTVVTAIGTITAAYLLQTKAVRGLLELEALQSVNSLVGAAAGGFGRLATTVKGLPALLRGANTATSELNATMGVGGATAVGNFLKGLLAIPGAAAVVLAGLAVVAGGIAIWGQKISDDIQATYKEINDSADDQLQQLFAKVHVLEGKGKLGKLQAAQLLTINLRYNYENSDEQNAVLDKRLADLKVKIAQQQKFDAAVSKNLKSDDVSGTEAQISAYSDLESKLVDISSKYGQDKLTPFQTGVRSARIELEKMNDEIQKAIDAGKLTPEAGKSLIAQTSALQTRALHDLTQRQLDEDAKTLQGHEGDIQKGLTGLIVDARAKRSSELDQEVVDLKSKYAPQIQAALQNAQSAPKGQKASFLNEAGQLQQQQAREIVVAQRKANADLEELDRTRGVKVLEAQQKLLTEQKSGLSQRTALLEQEQQAAITTAGDSAQGQLDAARRYSPLILAAKQNELTASSQLERNQAQADLASSLHDAEGAGKRRGELELAARQLYAQRLLNIDDQASTTQEANRLASIKQVQEAEANVVKDYQSKQLADLSQYNGAQLASLVSQSQALVTKAAHDGNAPLTAAYKNIVDTVTKYQEEVLKNFRTAVAETERSIRDLSKKLAEAQPQGEKAAGERSARQPFDDIATSAGDAIKKLDDSVKGLDGNDPKNRAALLRYAHDRQTLEAQIAQAHADGNAAAAQSDLVYYSKQLQESDVAIAAQKKGEIDLGVARASLAEKQAQTDTAQLATRQRLINLASLGVQATQDAISKLPAERAAALAAIPPQQTEERVRTKRSFDQQAQQLQNELTGKQATLYDAVQSKVSLVVEQQGRSLTLDEARAKLLEAHTNETQRALVTAQQDVQLGEKALSNAQATLALLQKNGAGVAQIDAARTEVLNRQTDLVGKRETLSKTGTAFELDAQSRALVIEQARAKVLEARTPEGERALATARQDVQLSEDALGLVQQRFDLLRKTGASQSDIDAAHADVLDKEADVIGKREAERKAIDDQALNAQSQALTLDQARAKVLEAQTSERLRSLVTARQDVVLAREALDLAQQALDKARARGASKPELDGLEAGVKNAQADLLLKGQDAEKARTAVILDDQAKALALQGARNKLREAGVPLEERSLLTAQQDVAYSEQALRNAQNALALSKGGADEKSREADVLNAQTDVVSKREALEQQITAEIKRRMALALQELDVETAREKALMQLSGAASDAVANAEFDLSVTQRKIALNAQEQQQILARKHTQEELLTSQKTGLDLLAQEIEQQDKLMQAQQAKVDIQNALNASVKQLEVEASNISGTDRARADLAAADLKVKQAQETLRSAERDANTVTQVLDAQGNVITESSGETTENLQKVKAATDGLTTAMTDQRSKADALTASLRATRDAEEGLTQGGESLQRELAGGRGEAKALADALTGVSDATRKVEETTRAYHEAQSDLERSRNPTTIKAAADAEDALTSSIHAQRAAVEGLATVYREQVSSMDAVRDATDRLGKALYQGGNTQKLDYSTEVDRLDAIQQRRDGAYNALQRAISTGDNKLITQATTDLANQEDRYHKQIDLINSKFPGKNGPGGITAPGEQGIQAVFNQLDRMGITYDANTSALNKKAEIADQEAASAQKIEDSSGIFRQATDDFAQTTDKLLKQGVTIKTVVSAPPVPAVPDPRSTSPQTGPDQARTSAQAAYDQAYARVQLLNAKVYDQQGKLVYDAAKQFGGAVVDAANKALRDAAVAANLPVPPEVRSADAQRQQQLEQALKSQQAALIQYENSPQGQLQRAQKLIDAALAQRITLAPISIPPPAPRPAPALPSSNTGMAPHITNNYGDTYIDVEVNAAPGLSADQVADKVIGKLKNEARRSGRNCPP</sequence>
<dbReference type="RefSeq" id="WP_189090861.1">
    <property type="nucleotide sequence ID" value="NZ_BMQL01000013.1"/>
</dbReference>
<name>A0A918C9F0_9DEIO</name>
<reference evidence="4" key="1">
    <citation type="journal article" date="2014" name="Int. J. Syst. Evol. Microbiol.">
        <title>Complete genome sequence of Corynebacterium casei LMG S-19264T (=DSM 44701T), isolated from a smear-ripened cheese.</title>
        <authorList>
            <consortium name="US DOE Joint Genome Institute (JGI-PGF)"/>
            <person name="Walter F."/>
            <person name="Albersmeier A."/>
            <person name="Kalinowski J."/>
            <person name="Ruckert C."/>
        </authorList>
    </citation>
    <scope>NUCLEOTIDE SEQUENCE</scope>
    <source>
        <strain evidence="4">JCM 31311</strain>
    </source>
</reference>
<accession>A0A918C9F0</accession>
<keyword evidence="3" id="KW-0812">Transmembrane</keyword>
<reference evidence="4" key="2">
    <citation type="submission" date="2020-09" db="EMBL/GenBank/DDBJ databases">
        <authorList>
            <person name="Sun Q."/>
            <person name="Ohkuma M."/>
        </authorList>
    </citation>
    <scope>NUCLEOTIDE SEQUENCE</scope>
    <source>
        <strain evidence="4">JCM 31311</strain>
    </source>
</reference>
<organism evidence="4 5">
    <name type="scientific">Deinococcus ruber</name>
    <dbReference type="NCBI Taxonomy" id="1848197"/>
    <lineage>
        <taxon>Bacteria</taxon>
        <taxon>Thermotogati</taxon>
        <taxon>Deinococcota</taxon>
        <taxon>Deinococci</taxon>
        <taxon>Deinococcales</taxon>
        <taxon>Deinococcaceae</taxon>
        <taxon>Deinococcus</taxon>
    </lineage>
</organism>
<evidence type="ECO:0000256" key="3">
    <source>
        <dbReference type="SAM" id="Phobius"/>
    </source>
</evidence>
<keyword evidence="1" id="KW-0175">Coiled coil</keyword>
<dbReference type="EMBL" id="BMQL01000013">
    <property type="protein sequence ID" value="GGR11379.1"/>
    <property type="molecule type" value="Genomic_DNA"/>
</dbReference>
<proteinExistence type="predicted"/>
<feature type="compositionally biased region" description="Pro residues" evidence="2">
    <location>
        <begin position="2517"/>
        <end position="2527"/>
    </location>
</feature>
<keyword evidence="3" id="KW-1133">Transmembrane helix</keyword>
<keyword evidence="5" id="KW-1185">Reference proteome</keyword>
<feature type="coiled-coil region" evidence="1">
    <location>
        <begin position="2021"/>
        <end position="2055"/>
    </location>
</feature>
<keyword evidence="3" id="KW-0472">Membrane</keyword>
<evidence type="ECO:0000256" key="1">
    <source>
        <dbReference type="SAM" id="Coils"/>
    </source>
</evidence>
<feature type="transmembrane region" description="Helical" evidence="3">
    <location>
        <begin position="363"/>
        <end position="387"/>
    </location>
</feature>
<feature type="region of interest" description="Disordered" evidence="2">
    <location>
        <begin position="2376"/>
        <end position="2401"/>
    </location>
</feature>
<evidence type="ECO:0000313" key="4">
    <source>
        <dbReference type="EMBL" id="GGR11379.1"/>
    </source>
</evidence>
<evidence type="ECO:0000313" key="5">
    <source>
        <dbReference type="Proteomes" id="UP000603865"/>
    </source>
</evidence>
<comment type="caution">
    <text evidence="4">The sequence shown here is derived from an EMBL/GenBank/DDBJ whole genome shotgun (WGS) entry which is preliminary data.</text>
</comment>
<feature type="region of interest" description="Disordered" evidence="2">
    <location>
        <begin position="2517"/>
        <end position="2537"/>
    </location>
</feature>